<comment type="caution">
    <text evidence="3">The sequence shown here is derived from an EMBL/GenBank/DDBJ whole genome shotgun (WGS) entry which is preliminary data.</text>
</comment>
<feature type="signal peptide" evidence="2">
    <location>
        <begin position="1"/>
        <end position="26"/>
    </location>
</feature>
<dbReference type="PANTHER" id="PTHR46580">
    <property type="entry name" value="SENSOR KINASE-RELATED"/>
    <property type="match status" value="1"/>
</dbReference>
<keyword evidence="1 2" id="KW-0732">Signal</keyword>
<dbReference type="RefSeq" id="WP_274689217.1">
    <property type="nucleotide sequence ID" value="NZ_JAPMOU010000015.1"/>
</dbReference>
<name>A0ABT5U915_9GAMM</name>
<dbReference type="Pfam" id="PF13517">
    <property type="entry name" value="FG-GAP_3"/>
    <property type="match status" value="1"/>
</dbReference>
<dbReference type="SUPFAM" id="SSF69318">
    <property type="entry name" value="Integrin alpha N-terminal domain"/>
    <property type="match status" value="1"/>
</dbReference>
<dbReference type="EMBL" id="JAPMOU010000015">
    <property type="protein sequence ID" value="MDE1462866.1"/>
    <property type="molecule type" value="Genomic_DNA"/>
</dbReference>
<dbReference type="Gene3D" id="2.130.10.130">
    <property type="entry name" value="Integrin alpha, N-terminal"/>
    <property type="match status" value="2"/>
</dbReference>
<sequence>MKNKLAQTIQISILASICTVSAISHASESHTNFDAKKLFTEVGTFTAPKSEHSYYYRDLDGDGSIEQLEINHWEGSFATNGVGNLGFGYAGSIDALSFTILKDINNDGLTDIVGIGNKGITTILNHGANFIGNTPILTKFKGNLKTNTDYLKIADINNDGSDDIIFLYKGSIYLIKGNNGSFSTKWKKVSGKFNTSRYKHIEVADVNYDGYPDLVGLNNKMVDVAINTQANGFQTTTSWLLHNAPLSQEPYSVKIADINQDGYADLLTFHQGGVVKVAENMSGNGFNQYKQVATKFYGYRQQSVADVNNDGKVDLLGLAKNKKGENILMVALNSAKGFGKTKLYHAPIRDFAEYNLQLNPYISKSKRNK</sequence>
<protein>
    <submittedName>
        <fullName evidence="3">VCBS repeat-containing protein</fullName>
    </submittedName>
</protein>
<dbReference type="PANTHER" id="PTHR46580:SF4">
    <property type="entry name" value="ATP_GTP-BINDING PROTEIN"/>
    <property type="match status" value="1"/>
</dbReference>
<feature type="chain" id="PRO_5047334261" evidence="2">
    <location>
        <begin position="27"/>
        <end position="369"/>
    </location>
</feature>
<evidence type="ECO:0000256" key="2">
    <source>
        <dbReference type="SAM" id="SignalP"/>
    </source>
</evidence>
<organism evidence="3 4">
    <name type="scientific">Spartinivicinus poritis</name>
    <dbReference type="NCBI Taxonomy" id="2994640"/>
    <lineage>
        <taxon>Bacteria</taxon>
        <taxon>Pseudomonadati</taxon>
        <taxon>Pseudomonadota</taxon>
        <taxon>Gammaproteobacteria</taxon>
        <taxon>Oceanospirillales</taxon>
        <taxon>Zooshikellaceae</taxon>
        <taxon>Spartinivicinus</taxon>
    </lineage>
</organism>
<dbReference type="Proteomes" id="UP001528823">
    <property type="component" value="Unassembled WGS sequence"/>
</dbReference>
<dbReference type="InterPro" id="IPR028994">
    <property type="entry name" value="Integrin_alpha_N"/>
</dbReference>
<reference evidence="3 4" key="1">
    <citation type="submission" date="2022-11" db="EMBL/GenBank/DDBJ databases">
        <title>Spartinivicinus poritis sp. nov., isolated from scleractinian coral Porites lutea.</title>
        <authorList>
            <person name="Zhang G."/>
            <person name="Cai L."/>
            <person name="Wei Q."/>
        </authorList>
    </citation>
    <scope>NUCLEOTIDE SEQUENCE [LARGE SCALE GENOMIC DNA]</scope>
    <source>
        <strain evidence="3 4">A2-2</strain>
    </source>
</reference>
<evidence type="ECO:0000313" key="3">
    <source>
        <dbReference type="EMBL" id="MDE1462866.1"/>
    </source>
</evidence>
<accession>A0ABT5U915</accession>
<keyword evidence="4" id="KW-1185">Reference proteome</keyword>
<evidence type="ECO:0000256" key="1">
    <source>
        <dbReference type="ARBA" id="ARBA00022729"/>
    </source>
</evidence>
<gene>
    <name evidence="3" type="ORF">ORQ98_12900</name>
</gene>
<proteinExistence type="predicted"/>
<evidence type="ECO:0000313" key="4">
    <source>
        <dbReference type="Proteomes" id="UP001528823"/>
    </source>
</evidence>
<dbReference type="InterPro" id="IPR013517">
    <property type="entry name" value="FG-GAP"/>
</dbReference>